<keyword evidence="6" id="KW-1185">Reference proteome</keyword>
<dbReference type="GO" id="GO:0046166">
    <property type="term" value="P:glyceraldehyde-3-phosphate biosynthetic process"/>
    <property type="evidence" value="ECO:0007669"/>
    <property type="project" value="TreeGrafter"/>
</dbReference>
<keyword evidence="3 4" id="KW-0413">Isomerase</keyword>
<dbReference type="AlphaFoldDB" id="A0A1R2BFU0"/>
<organism evidence="5 6">
    <name type="scientific">Stentor coeruleus</name>
    <dbReference type="NCBI Taxonomy" id="5963"/>
    <lineage>
        <taxon>Eukaryota</taxon>
        <taxon>Sar</taxon>
        <taxon>Alveolata</taxon>
        <taxon>Ciliophora</taxon>
        <taxon>Postciliodesmatophora</taxon>
        <taxon>Heterotrichea</taxon>
        <taxon>Heterotrichida</taxon>
        <taxon>Stentoridae</taxon>
        <taxon>Stentor</taxon>
    </lineage>
</organism>
<comment type="pathway">
    <text evidence="4">Carbohydrate biosynthesis; gluconeogenesis.</text>
</comment>
<dbReference type="GO" id="GO:0005829">
    <property type="term" value="C:cytosol"/>
    <property type="evidence" value="ECO:0007669"/>
    <property type="project" value="TreeGrafter"/>
</dbReference>
<sequence>MEKSRKLFIGANWKSYFTQSQVNSHIFQTINSLQINPNQIEVIIAPSLLHLTQVKNILRPEISISSQNCSSEATGPYTGEVSASQLKDFGIDWVIIGHLERRNLFDENDSIIRKKVYQALENGLNVMFCIGENLFERELGLALDVVTKQLNAIKEFAEKMWYKVVIVYDPIWENECGKNLTPGEIQEVHGYIRQWLMGNIDKDIAKGIRIVYGGKVDNKNAKILLAQEDVDGFLIGDDIMCETFKYVIEISQK</sequence>
<dbReference type="InterPro" id="IPR013785">
    <property type="entry name" value="Aldolase_TIM"/>
</dbReference>
<dbReference type="NCBIfam" id="TIGR00419">
    <property type="entry name" value="tim"/>
    <property type="match status" value="1"/>
</dbReference>
<dbReference type="UniPathway" id="UPA00109">
    <property type="reaction ID" value="UER00189"/>
</dbReference>
<comment type="pathway">
    <text evidence="4">Carbohydrate degradation; glycolysis; D-glyceraldehyde 3-phosphate from glycerone phosphate: step 1/1.</text>
</comment>
<dbReference type="GO" id="GO:0004807">
    <property type="term" value="F:triose-phosphate isomerase activity"/>
    <property type="evidence" value="ECO:0007669"/>
    <property type="project" value="UniProtKB-EC"/>
</dbReference>
<dbReference type="Pfam" id="PF00121">
    <property type="entry name" value="TIM"/>
    <property type="match status" value="1"/>
</dbReference>
<dbReference type="SUPFAM" id="SSF51351">
    <property type="entry name" value="Triosephosphate isomerase (TIM)"/>
    <property type="match status" value="1"/>
</dbReference>
<evidence type="ECO:0000313" key="5">
    <source>
        <dbReference type="EMBL" id="OMJ75584.1"/>
    </source>
</evidence>
<dbReference type="CDD" id="cd00311">
    <property type="entry name" value="TIM"/>
    <property type="match status" value="1"/>
</dbReference>
<comment type="catalytic activity">
    <reaction evidence="4">
        <text>D-glyceraldehyde 3-phosphate = dihydroxyacetone phosphate</text>
        <dbReference type="Rhea" id="RHEA:18585"/>
        <dbReference type="ChEBI" id="CHEBI:57642"/>
        <dbReference type="ChEBI" id="CHEBI:59776"/>
        <dbReference type="EC" id="5.3.1.1"/>
    </reaction>
</comment>
<dbReference type="PANTHER" id="PTHR21139">
    <property type="entry name" value="TRIOSEPHOSPHATE ISOMERASE"/>
    <property type="match status" value="1"/>
</dbReference>
<protein>
    <recommendedName>
        <fullName evidence="4">Triosephosphate isomerase</fullName>
        <ecNumber evidence="4">5.3.1.1</ecNumber>
    </recommendedName>
</protein>
<dbReference type="GO" id="GO:0019563">
    <property type="term" value="P:glycerol catabolic process"/>
    <property type="evidence" value="ECO:0007669"/>
    <property type="project" value="TreeGrafter"/>
</dbReference>
<comment type="subunit">
    <text evidence="2">Homodimer.</text>
</comment>
<comment type="similarity">
    <text evidence="1 4">Belongs to the triosephosphate isomerase family.</text>
</comment>
<evidence type="ECO:0000313" key="6">
    <source>
        <dbReference type="Proteomes" id="UP000187209"/>
    </source>
</evidence>
<dbReference type="OrthoDB" id="6715177at2759"/>
<dbReference type="EC" id="5.3.1.1" evidence="4"/>
<dbReference type="UniPathway" id="UPA00138"/>
<reference evidence="5 6" key="1">
    <citation type="submission" date="2016-11" db="EMBL/GenBank/DDBJ databases">
        <title>The macronuclear genome of Stentor coeruleus: a giant cell with tiny introns.</title>
        <authorList>
            <person name="Slabodnick M."/>
            <person name="Ruby J.G."/>
            <person name="Reiff S.B."/>
            <person name="Swart E.C."/>
            <person name="Gosai S."/>
            <person name="Prabakaran S."/>
            <person name="Witkowska E."/>
            <person name="Larue G.E."/>
            <person name="Fisher S."/>
            <person name="Freeman R.M."/>
            <person name="Gunawardena J."/>
            <person name="Chu W."/>
            <person name="Stover N.A."/>
            <person name="Gregory B.D."/>
            <person name="Nowacki M."/>
            <person name="Derisi J."/>
            <person name="Roy S.W."/>
            <person name="Marshall W.F."/>
            <person name="Sood P."/>
        </authorList>
    </citation>
    <scope>NUCLEOTIDE SEQUENCE [LARGE SCALE GENOMIC DNA]</scope>
    <source>
        <strain evidence="5">WM001</strain>
    </source>
</reference>
<dbReference type="EMBL" id="MPUH01000682">
    <property type="protein sequence ID" value="OMJ75584.1"/>
    <property type="molecule type" value="Genomic_DNA"/>
</dbReference>
<dbReference type="InterPro" id="IPR035990">
    <property type="entry name" value="TIM_sf"/>
</dbReference>
<accession>A0A1R2BFU0</accession>
<dbReference type="Proteomes" id="UP000187209">
    <property type="component" value="Unassembled WGS sequence"/>
</dbReference>
<name>A0A1R2BFU0_9CILI</name>
<dbReference type="PANTHER" id="PTHR21139:SF2">
    <property type="entry name" value="TRIOSEPHOSPHATE ISOMERASE"/>
    <property type="match status" value="1"/>
</dbReference>
<dbReference type="Gene3D" id="3.20.20.70">
    <property type="entry name" value="Aldolase class I"/>
    <property type="match status" value="1"/>
</dbReference>
<evidence type="ECO:0000256" key="2">
    <source>
        <dbReference type="ARBA" id="ARBA00011738"/>
    </source>
</evidence>
<keyword evidence="4" id="KW-0324">Glycolysis</keyword>
<keyword evidence="4" id="KW-0312">Gluconeogenesis</keyword>
<evidence type="ECO:0000256" key="4">
    <source>
        <dbReference type="RuleBase" id="RU363013"/>
    </source>
</evidence>
<dbReference type="GO" id="GO:0006096">
    <property type="term" value="P:glycolytic process"/>
    <property type="evidence" value="ECO:0007669"/>
    <property type="project" value="UniProtKB-UniPathway"/>
</dbReference>
<proteinExistence type="inferred from homology"/>
<dbReference type="InterPro" id="IPR000652">
    <property type="entry name" value="Triosephosphate_isomerase"/>
</dbReference>
<evidence type="ECO:0000256" key="1">
    <source>
        <dbReference type="ARBA" id="ARBA00007422"/>
    </source>
</evidence>
<comment type="caution">
    <text evidence="5">The sequence shown here is derived from an EMBL/GenBank/DDBJ whole genome shotgun (WGS) entry which is preliminary data.</text>
</comment>
<evidence type="ECO:0000256" key="3">
    <source>
        <dbReference type="ARBA" id="ARBA00023235"/>
    </source>
</evidence>
<gene>
    <name evidence="5" type="ORF">SteCoe_25239</name>
</gene>
<dbReference type="GO" id="GO:0006094">
    <property type="term" value="P:gluconeogenesis"/>
    <property type="evidence" value="ECO:0007669"/>
    <property type="project" value="UniProtKB-UniPathway"/>
</dbReference>
<dbReference type="PROSITE" id="PS51440">
    <property type="entry name" value="TIM_2"/>
    <property type="match status" value="1"/>
</dbReference>